<feature type="transmembrane region" description="Helical" evidence="1">
    <location>
        <begin position="47"/>
        <end position="69"/>
    </location>
</feature>
<dbReference type="EMBL" id="UINC01017071">
    <property type="protein sequence ID" value="SVA70568.1"/>
    <property type="molecule type" value="Genomic_DNA"/>
</dbReference>
<feature type="transmembrane region" description="Helical" evidence="1">
    <location>
        <begin position="189"/>
        <end position="209"/>
    </location>
</feature>
<name>A0A381Y0R9_9ZZZZ</name>
<reference evidence="2" key="1">
    <citation type="submission" date="2018-05" db="EMBL/GenBank/DDBJ databases">
        <authorList>
            <person name="Lanie J.A."/>
            <person name="Ng W.-L."/>
            <person name="Kazmierczak K.M."/>
            <person name="Andrzejewski T.M."/>
            <person name="Davidsen T.M."/>
            <person name="Wayne K.J."/>
            <person name="Tettelin H."/>
            <person name="Glass J.I."/>
            <person name="Rusch D."/>
            <person name="Podicherti R."/>
            <person name="Tsui H.-C.T."/>
            <person name="Winkler M.E."/>
        </authorList>
    </citation>
    <scope>NUCLEOTIDE SEQUENCE</scope>
</reference>
<evidence type="ECO:0000256" key="1">
    <source>
        <dbReference type="SAM" id="Phobius"/>
    </source>
</evidence>
<dbReference type="AlphaFoldDB" id="A0A381Y0R9"/>
<protein>
    <recommendedName>
        <fullName evidence="3">Cytochrome c oxidase polypeptide IV</fullName>
    </recommendedName>
</protein>
<feature type="transmembrane region" description="Helical" evidence="1">
    <location>
        <begin position="221"/>
        <end position="240"/>
    </location>
</feature>
<feature type="transmembrane region" description="Helical" evidence="1">
    <location>
        <begin position="6"/>
        <end position="26"/>
    </location>
</feature>
<evidence type="ECO:0000313" key="2">
    <source>
        <dbReference type="EMBL" id="SVA70568.1"/>
    </source>
</evidence>
<proteinExistence type="predicted"/>
<feature type="transmembrane region" description="Helical" evidence="1">
    <location>
        <begin position="100"/>
        <end position="132"/>
    </location>
</feature>
<organism evidence="2">
    <name type="scientific">marine metagenome</name>
    <dbReference type="NCBI Taxonomy" id="408172"/>
    <lineage>
        <taxon>unclassified sequences</taxon>
        <taxon>metagenomes</taxon>
        <taxon>ecological metagenomes</taxon>
    </lineage>
</organism>
<evidence type="ECO:0008006" key="3">
    <source>
        <dbReference type="Google" id="ProtNLM"/>
    </source>
</evidence>
<accession>A0A381Y0R9</accession>
<sequence>MLTTGFKLWFGLCVVMVAAAIFAGYTTGGTETGPISLGWKGGVGNHVVYTLLMIGAASMAVMGVVSQAFRDSDPEAATELLGTEETPEAQSETGSSWWPIFAALGLSISVVGLVVHSAIFVIGILIIVAIGFEWTITNWSEKATSDPELNRELRERLMRPIEVPLIGALGIGVLVLAVSRILLSSSASGAVLVATIVAVLIFGTAYYISTRPSISRGFIQSVLFLGIAGILIAGLISAVVGERDFHHKGPDHHDDSHVEVEH</sequence>
<gene>
    <name evidence="2" type="ORF">METZ01_LOCUS123422</name>
</gene>
<keyword evidence="1" id="KW-1133">Transmembrane helix</keyword>
<keyword evidence="1" id="KW-0812">Transmembrane</keyword>
<keyword evidence="1" id="KW-0472">Membrane</keyword>
<feature type="transmembrane region" description="Helical" evidence="1">
    <location>
        <begin position="163"/>
        <end position="183"/>
    </location>
</feature>